<feature type="transmembrane region" description="Helical" evidence="12">
    <location>
        <begin position="139"/>
        <end position="158"/>
    </location>
</feature>
<keyword evidence="7 12" id="KW-0472">Membrane</keyword>
<keyword evidence="9" id="KW-0325">Glycoprotein</keyword>
<dbReference type="Proteomes" id="UP001458880">
    <property type="component" value="Unassembled WGS sequence"/>
</dbReference>
<accession>A0AAW1NG01</accession>
<evidence type="ECO:0000256" key="7">
    <source>
        <dbReference type="ARBA" id="ARBA00023136"/>
    </source>
</evidence>
<evidence type="ECO:0000256" key="11">
    <source>
        <dbReference type="ARBA" id="ARBA00023303"/>
    </source>
</evidence>
<dbReference type="EMBL" id="JASPKY010000002">
    <property type="protein sequence ID" value="KAK9759103.1"/>
    <property type="molecule type" value="Genomic_DNA"/>
</dbReference>
<organism evidence="14 15">
    <name type="scientific">Popillia japonica</name>
    <name type="common">Japanese beetle</name>
    <dbReference type="NCBI Taxonomy" id="7064"/>
    <lineage>
        <taxon>Eukaryota</taxon>
        <taxon>Metazoa</taxon>
        <taxon>Ecdysozoa</taxon>
        <taxon>Arthropoda</taxon>
        <taxon>Hexapoda</taxon>
        <taxon>Insecta</taxon>
        <taxon>Pterygota</taxon>
        <taxon>Neoptera</taxon>
        <taxon>Endopterygota</taxon>
        <taxon>Coleoptera</taxon>
        <taxon>Polyphaga</taxon>
        <taxon>Scarabaeiformia</taxon>
        <taxon>Scarabaeidae</taxon>
        <taxon>Rutelinae</taxon>
        <taxon>Popillia</taxon>
    </lineage>
</organism>
<keyword evidence="4 12" id="KW-0812">Transmembrane</keyword>
<proteinExistence type="predicted"/>
<evidence type="ECO:0000256" key="12">
    <source>
        <dbReference type="SAM" id="Phobius"/>
    </source>
</evidence>
<dbReference type="InterPro" id="IPR019594">
    <property type="entry name" value="Glu/Gly-bd"/>
</dbReference>
<dbReference type="PANTHER" id="PTHR42643:SF30">
    <property type="entry name" value="IONOTROPIC RECEPTOR 40A-RELATED"/>
    <property type="match status" value="1"/>
</dbReference>
<evidence type="ECO:0000313" key="15">
    <source>
        <dbReference type="Proteomes" id="UP001458880"/>
    </source>
</evidence>
<dbReference type="SMART" id="SM00918">
    <property type="entry name" value="Lig_chan-Glu_bd"/>
    <property type="match status" value="2"/>
</dbReference>
<evidence type="ECO:0000256" key="2">
    <source>
        <dbReference type="ARBA" id="ARBA00022448"/>
    </source>
</evidence>
<dbReference type="AlphaFoldDB" id="A0AAW1NG01"/>
<evidence type="ECO:0000256" key="8">
    <source>
        <dbReference type="ARBA" id="ARBA00023170"/>
    </source>
</evidence>
<keyword evidence="8" id="KW-0675">Receptor</keyword>
<reference evidence="14 15" key="1">
    <citation type="journal article" date="2024" name="BMC Genomics">
        <title>De novo assembly and annotation of Popillia japonica's genome with initial clues to its potential as an invasive pest.</title>
        <authorList>
            <person name="Cucini C."/>
            <person name="Boschi S."/>
            <person name="Funari R."/>
            <person name="Cardaioli E."/>
            <person name="Iannotti N."/>
            <person name="Marturano G."/>
            <person name="Paoli F."/>
            <person name="Bruttini M."/>
            <person name="Carapelli A."/>
            <person name="Frati F."/>
            <person name="Nardi F."/>
        </authorList>
    </citation>
    <scope>NUCLEOTIDE SEQUENCE [LARGE SCALE GENOMIC DNA]</scope>
    <source>
        <strain evidence="14">DMR45628</strain>
    </source>
</reference>
<dbReference type="GO" id="GO:0015276">
    <property type="term" value="F:ligand-gated monoatomic ion channel activity"/>
    <property type="evidence" value="ECO:0007669"/>
    <property type="project" value="InterPro"/>
</dbReference>
<evidence type="ECO:0000259" key="13">
    <source>
        <dbReference type="SMART" id="SM00918"/>
    </source>
</evidence>
<evidence type="ECO:0000256" key="3">
    <source>
        <dbReference type="ARBA" id="ARBA00022475"/>
    </source>
</evidence>
<evidence type="ECO:0000256" key="1">
    <source>
        <dbReference type="ARBA" id="ARBA00004651"/>
    </source>
</evidence>
<feature type="domain" description="Ionotropic glutamate receptor L-glutamate and glycine-binding" evidence="13">
    <location>
        <begin position="276"/>
        <end position="332"/>
    </location>
</feature>
<feature type="domain" description="Ionotropic glutamate receptor L-glutamate and glycine-binding" evidence="13">
    <location>
        <begin position="27"/>
        <end position="83"/>
    </location>
</feature>
<dbReference type="PANTHER" id="PTHR42643">
    <property type="entry name" value="IONOTROPIC RECEPTOR 20A-RELATED"/>
    <property type="match status" value="1"/>
</dbReference>
<keyword evidence="15" id="KW-1185">Reference proteome</keyword>
<dbReference type="InterPro" id="IPR052192">
    <property type="entry name" value="Insect_Ionotropic_Sensory_Rcpt"/>
</dbReference>
<evidence type="ECO:0000313" key="14">
    <source>
        <dbReference type="EMBL" id="KAK9759103.1"/>
    </source>
</evidence>
<comment type="caution">
    <text evidence="14">The sequence shown here is derived from an EMBL/GenBank/DDBJ whole genome shotgun (WGS) entry which is preliminary data.</text>
</comment>
<evidence type="ECO:0000256" key="9">
    <source>
        <dbReference type="ARBA" id="ARBA00023180"/>
    </source>
</evidence>
<protein>
    <recommendedName>
        <fullName evidence="13">Ionotropic glutamate receptor L-glutamate and glycine-binding domain-containing protein</fullName>
    </recommendedName>
</protein>
<evidence type="ECO:0000256" key="4">
    <source>
        <dbReference type="ARBA" id="ARBA00022692"/>
    </source>
</evidence>
<dbReference type="GO" id="GO:0005886">
    <property type="term" value="C:plasma membrane"/>
    <property type="evidence" value="ECO:0007669"/>
    <property type="project" value="UniProtKB-SubCell"/>
</dbReference>
<dbReference type="SUPFAM" id="SSF53850">
    <property type="entry name" value="Periplasmic binding protein-like II"/>
    <property type="match status" value="2"/>
</dbReference>
<keyword evidence="10" id="KW-1071">Ligand-gated ion channel</keyword>
<keyword evidence="5 12" id="KW-1133">Transmembrane helix</keyword>
<sequence>MQELFLNKLPKIWHNTTIKAEFLLAPPYILYLENNLSGLEMELVKLAANQMKFKIDFEMTQGHGWGFNLPNGTYTSTLGDLQRGKCELVLGLFPANDSFSKDFDMSFTYVEDHLVWAVPKAKLLLAWTKLVHIFNFQSWMLIFAMLIIMSFTFYTISYDTSDSVSVWHSFESTYLILLASAAFKVPRNFRVRVIFIAKYNIYDVIVINLGNSSTYDIVTYFPFDANSDGNNLKIQPTKIGLCNNGIVVNVTELFVNKLPVIWANTTITAKYLVFPPYVMYLDGKLTGLEIQIVNLIADQMGFKINFQQNKGYGWGFILPNGTYTSALGDLQSKKCEWISWK</sequence>
<name>A0AAW1NG01_POPJA</name>
<keyword evidence="11" id="KW-0407">Ion channel</keyword>
<dbReference type="Gene3D" id="3.40.190.10">
    <property type="entry name" value="Periplasmic binding protein-like II"/>
    <property type="match status" value="2"/>
</dbReference>
<keyword evidence="2" id="KW-0813">Transport</keyword>
<evidence type="ECO:0000256" key="10">
    <source>
        <dbReference type="ARBA" id="ARBA00023286"/>
    </source>
</evidence>
<evidence type="ECO:0000256" key="6">
    <source>
        <dbReference type="ARBA" id="ARBA00023065"/>
    </source>
</evidence>
<gene>
    <name evidence="14" type="ORF">QE152_g233</name>
</gene>
<keyword evidence="3" id="KW-1003">Cell membrane</keyword>
<comment type="subcellular location">
    <subcellularLocation>
        <location evidence="1">Cell membrane</location>
        <topology evidence="1">Multi-pass membrane protein</topology>
    </subcellularLocation>
</comment>
<keyword evidence="6" id="KW-0406">Ion transport</keyword>
<evidence type="ECO:0000256" key="5">
    <source>
        <dbReference type="ARBA" id="ARBA00022989"/>
    </source>
</evidence>